<gene>
    <name evidence="3" type="ORF">KSP40_PGU006630</name>
</gene>
<comment type="caution">
    <text evidence="3">The sequence shown here is derived from an EMBL/GenBank/DDBJ whole genome shotgun (WGS) entry which is preliminary data.</text>
</comment>
<evidence type="ECO:0000313" key="4">
    <source>
        <dbReference type="Proteomes" id="UP001412067"/>
    </source>
</evidence>
<dbReference type="Pfam" id="PF07887">
    <property type="entry name" value="Calmodulin_bind"/>
    <property type="match status" value="1"/>
</dbReference>
<proteinExistence type="predicted"/>
<accession>A0ABR2MKI5</accession>
<reference evidence="3 4" key="1">
    <citation type="journal article" date="2022" name="Nat. Plants">
        <title>Genomes of leafy and leafless Platanthera orchids illuminate the evolution of mycoheterotrophy.</title>
        <authorList>
            <person name="Li M.H."/>
            <person name="Liu K.W."/>
            <person name="Li Z."/>
            <person name="Lu H.C."/>
            <person name="Ye Q.L."/>
            <person name="Zhang D."/>
            <person name="Wang J.Y."/>
            <person name="Li Y.F."/>
            <person name="Zhong Z.M."/>
            <person name="Liu X."/>
            <person name="Yu X."/>
            <person name="Liu D.K."/>
            <person name="Tu X.D."/>
            <person name="Liu B."/>
            <person name="Hao Y."/>
            <person name="Liao X.Y."/>
            <person name="Jiang Y.T."/>
            <person name="Sun W.H."/>
            <person name="Chen J."/>
            <person name="Chen Y.Q."/>
            <person name="Ai Y."/>
            <person name="Zhai J.W."/>
            <person name="Wu S.S."/>
            <person name="Zhou Z."/>
            <person name="Hsiao Y.Y."/>
            <person name="Wu W.L."/>
            <person name="Chen Y.Y."/>
            <person name="Lin Y.F."/>
            <person name="Hsu J.L."/>
            <person name="Li C.Y."/>
            <person name="Wang Z.W."/>
            <person name="Zhao X."/>
            <person name="Zhong W.Y."/>
            <person name="Ma X.K."/>
            <person name="Ma L."/>
            <person name="Huang J."/>
            <person name="Chen G.Z."/>
            <person name="Huang M.Z."/>
            <person name="Huang L."/>
            <person name="Peng D.H."/>
            <person name="Luo Y.B."/>
            <person name="Zou S.Q."/>
            <person name="Chen S.P."/>
            <person name="Lan S."/>
            <person name="Tsai W.C."/>
            <person name="Van de Peer Y."/>
            <person name="Liu Z.J."/>
        </authorList>
    </citation>
    <scope>NUCLEOTIDE SEQUENCE [LARGE SCALE GENOMIC DNA]</scope>
    <source>
        <strain evidence="3">Lor288</strain>
    </source>
</reference>
<dbReference type="InterPro" id="IPR012416">
    <property type="entry name" value="CBP60"/>
</dbReference>
<sequence>MTGDLQVTLKEGVGTLGELTFTDNSSWIRSRKFRLGLKISSGYCDGIRVREGKTEAFTVMDHRGECRSLYWILESGMSNKMWDILIEHVKTCRSTHRWAKPWSGGSRSRPPCDGASSLGRRRRSGELKLSSSKTNSPRRKRWLKLIMYNNDQQLCGLVHLGTALLNRSSPQLCRLVLLFSFGRYLFSGGATKYLKEPEQSITMQTVVIRLWCGTCSQVAWLVGDRRVAVVGCSPDCNTRRQNHQANSVGQRSITTICQSAKLPIYQTTRLLPNRLQPLFAKPNRLTIETSRPLRLDNRPPGLLNAREVQPLD</sequence>
<protein>
    <recommendedName>
        <fullName evidence="2">Calmodulin binding protein-like N-terminal domain-containing protein</fullName>
    </recommendedName>
</protein>
<dbReference type="InterPro" id="IPR046831">
    <property type="entry name" value="Calmodulin_bind_N"/>
</dbReference>
<feature type="region of interest" description="Disordered" evidence="1">
    <location>
        <begin position="98"/>
        <end position="135"/>
    </location>
</feature>
<evidence type="ECO:0000256" key="1">
    <source>
        <dbReference type="SAM" id="MobiDB-lite"/>
    </source>
</evidence>
<dbReference type="PANTHER" id="PTHR31713:SF96">
    <property type="entry name" value="OS02G0562300 PROTEIN"/>
    <property type="match status" value="1"/>
</dbReference>
<organism evidence="3 4">
    <name type="scientific">Platanthera guangdongensis</name>
    <dbReference type="NCBI Taxonomy" id="2320717"/>
    <lineage>
        <taxon>Eukaryota</taxon>
        <taxon>Viridiplantae</taxon>
        <taxon>Streptophyta</taxon>
        <taxon>Embryophyta</taxon>
        <taxon>Tracheophyta</taxon>
        <taxon>Spermatophyta</taxon>
        <taxon>Magnoliopsida</taxon>
        <taxon>Liliopsida</taxon>
        <taxon>Asparagales</taxon>
        <taxon>Orchidaceae</taxon>
        <taxon>Orchidoideae</taxon>
        <taxon>Orchideae</taxon>
        <taxon>Orchidinae</taxon>
        <taxon>Platanthera</taxon>
    </lineage>
</organism>
<evidence type="ECO:0000313" key="3">
    <source>
        <dbReference type="EMBL" id="KAK8964694.1"/>
    </source>
</evidence>
<evidence type="ECO:0000259" key="2">
    <source>
        <dbReference type="Pfam" id="PF07887"/>
    </source>
</evidence>
<keyword evidence="4" id="KW-1185">Reference proteome</keyword>
<dbReference type="Proteomes" id="UP001412067">
    <property type="component" value="Unassembled WGS sequence"/>
</dbReference>
<name>A0ABR2MKI5_9ASPA</name>
<dbReference type="PANTHER" id="PTHR31713">
    <property type="entry name" value="OS02G0177800 PROTEIN"/>
    <property type="match status" value="1"/>
</dbReference>
<dbReference type="EMBL" id="JBBWWR010000006">
    <property type="protein sequence ID" value="KAK8964694.1"/>
    <property type="molecule type" value="Genomic_DNA"/>
</dbReference>
<feature type="domain" description="Calmodulin binding protein-like N-terminal" evidence="2">
    <location>
        <begin position="1"/>
        <end position="62"/>
    </location>
</feature>